<dbReference type="GO" id="GO:0009231">
    <property type="term" value="P:riboflavin biosynthetic process"/>
    <property type="evidence" value="ECO:0007669"/>
    <property type="project" value="InterPro"/>
</dbReference>
<name>A0A1H3CF57_9ACTN</name>
<dbReference type="OrthoDB" id="2313602at2"/>
<sequence length="185" mass="19643">MARLIAGMTVSLDGYVQDAEGSAAALYTDLVDLQDSPYMRAMQDETGAVLMGRRTFEMAGDTDSYADSYELQVPIFVLTHTPPAVAPKRNERLSFTFVTDGVVSAVAQAAAAAGERAVTVVGGVDLNRQLLAAGLVDELRVDVMPVLLGAGLRLFDGTPPLALEKLGVDDVGPRTSLRFRVLRSG</sequence>
<dbReference type="GO" id="GO:0008703">
    <property type="term" value="F:5-amino-6-(5-phosphoribosylamino)uracil reductase activity"/>
    <property type="evidence" value="ECO:0007669"/>
    <property type="project" value="InterPro"/>
</dbReference>
<dbReference type="STRING" id="1137993.SAMN05660209_00602"/>
<dbReference type="PANTHER" id="PTHR38011:SF12">
    <property type="entry name" value="BIFUNCTIONAL DEAMINASE-REDUCTASE DOMAIN PROTEIN"/>
    <property type="match status" value="1"/>
</dbReference>
<dbReference type="SUPFAM" id="SSF53597">
    <property type="entry name" value="Dihydrofolate reductase-like"/>
    <property type="match status" value="1"/>
</dbReference>
<dbReference type="Pfam" id="PF01872">
    <property type="entry name" value="RibD_C"/>
    <property type="match status" value="1"/>
</dbReference>
<evidence type="ECO:0000313" key="2">
    <source>
        <dbReference type="EMBL" id="SDX52670.1"/>
    </source>
</evidence>
<proteinExistence type="predicted"/>
<reference evidence="3" key="1">
    <citation type="submission" date="2016-10" db="EMBL/GenBank/DDBJ databases">
        <authorList>
            <person name="Varghese N."/>
            <person name="Submissions S."/>
        </authorList>
    </citation>
    <scope>NUCLEOTIDE SEQUENCE [LARGE SCALE GENOMIC DNA]</scope>
    <source>
        <strain evidence="3">DSM 45422</strain>
    </source>
</reference>
<protein>
    <submittedName>
        <fullName evidence="2">Dihydrofolate reductase</fullName>
    </submittedName>
</protein>
<keyword evidence="3" id="KW-1185">Reference proteome</keyword>
<dbReference type="EMBL" id="FNOT01000002">
    <property type="protein sequence ID" value="SDX52670.1"/>
    <property type="molecule type" value="Genomic_DNA"/>
</dbReference>
<evidence type="ECO:0000313" key="3">
    <source>
        <dbReference type="Proteomes" id="UP000198921"/>
    </source>
</evidence>
<evidence type="ECO:0000259" key="1">
    <source>
        <dbReference type="Pfam" id="PF01872"/>
    </source>
</evidence>
<gene>
    <name evidence="2" type="ORF">SAMN05660209_00602</name>
</gene>
<dbReference type="InterPro" id="IPR050765">
    <property type="entry name" value="Riboflavin_Biosynth_HTPR"/>
</dbReference>
<dbReference type="AlphaFoldDB" id="A0A1H3CF57"/>
<organism evidence="2 3">
    <name type="scientific">Geodermatophilus africanus</name>
    <dbReference type="NCBI Taxonomy" id="1137993"/>
    <lineage>
        <taxon>Bacteria</taxon>
        <taxon>Bacillati</taxon>
        <taxon>Actinomycetota</taxon>
        <taxon>Actinomycetes</taxon>
        <taxon>Geodermatophilales</taxon>
        <taxon>Geodermatophilaceae</taxon>
        <taxon>Geodermatophilus</taxon>
    </lineage>
</organism>
<dbReference type="InterPro" id="IPR024072">
    <property type="entry name" value="DHFR-like_dom_sf"/>
</dbReference>
<feature type="domain" description="Bacterial bifunctional deaminase-reductase C-terminal" evidence="1">
    <location>
        <begin position="4"/>
        <end position="175"/>
    </location>
</feature>
<dbReference type="PANTHER" id="PTHR38011">
    <property type="entry name" value="DIHYDROFOLATE REDUCTASE FAMILY PROTEIN (AFU_ORTHOLOGUE AFUA_8G06820)"/>
    <property type="match status" value="1"/>
</dbReference>
<accession>A0A1H3CF57</accession>
<dbReference type="InterPro" id="IPR002734">
    <property type="entry name" value="RibDG_C"/>
</dbReference>
<dbReference type="RefSeq" id="WP_091151351.1">
    <property type="nucleotide sequence ID" value="NZ_FNOT01000002.1"/>
</dbReference>
<dbReference type="Proteomes" id="UP000198921">
    <property type="component" value="Unassembled WGS sequence"/>
</dbReference>
<dbReference type="Gene3D" id="3.40.430.10">
    <property type="entry name" value="Dihydrofolate Reductase, subunit A"/>
    <property type="match status" value="1"/>
</dbReference>